<reference evidence="3 4" key="1">
    <citation type="submission" date="2024-10" db="EMBL/GenBank/DDBJ databases">
        <title>Updated reference genomes for cyclostephanoid diatoms.</title>
        <authorList>
            <person name="Roberts W.R."/>
            <person name="Alverson A.J."/>
        </authorList>
    </citation>
    <scope>NUCLEOTIDE SEQUENCE [LARGE SCALE GENOMIC DNA]</scope>
    <source>
        <strain evidence="3 4">AJA276-08</strain>
    </source>
</reference>
<protein>
    <submittedName>
        <fullName evidence="3">Uncharacterized protein</fullName>
    </submittedName>
</protein>
<dbReference type="EMBL" id="JALLAZ020001462">
    <property type="protein sequence ID" value="KAL3774527.1"/>
    <property type="molecule type" value="Genomic_DNA"/>
</dbReference>
<evidence type="ECO:0000256" key="2">
    <source>
        <dbReference type="SAM" id="Phobius"/>
    </source>
</evidence>
<sequence>MTASPQQSSTAPAPPPPPRPPATMAEMDHRTIPSWFLSFSAAMVPFTAFCYGHSRGMTARVVDRVVKSPVGVYGLFALPFVTLGMEKSIYDTVQAWQGLDPNVRLADRGGFPSGGAVQRLAEKYDLRGYLDALDDNVDPIDVAGFDAGGSRHDLEEDDDREDDWDEEFEESLCGPYEEELIDELIEDSPSLTQLEMEILSHEMERSEREEGKGEGDGGLDYDLLDDFHLSGSAAYRDFRAMVLEDYRKRGKTRRARGDGLAAERDDHY</sequence>
<organism evidence="3 4">
    <name type="scientific">Stephanodiscus triporus</name>
    <dbReference type="NCBI Taxonomy" id="2934178"/>
    <lineage>
        <taxon>Eukaryota</taxon>
        <taxon>Sar</taxon>
        <taxon>Stramenopiles</taxon>
        <taxon>Ochrophyta</taxon>
        <taxon>Bacillariophyta</taxon>
        <taxon>Coscinodiscophyceae</taxon>
        <taxon>Thalassiosirophycidae</taxon>
        <taxon>Stephanodiscales</taxon>
        <taxon>Stephanodiscaceae</taxon>
        <taxon>Stephanodiscus</taxon>
    </lineage>
</organism>
<name>A0ABD3NF02_9STRA</name>
<dbReference type="Proteomes" id="UP001530315">
    <property type="component" value="Unassembled WGS sequence"/>
</dbReference>
<dbReference type="AlphaFoldDB" id="A0ABD3NF02"/>
<evidence type="ECO:0000313" key="3">
    <source>
        <dbReference type="EMBL" id="KAL3774527.1"/>
    </source>
</evidence>
<proteinExistence type="predicted"/>
<accession>A0ABD3NF02</accession>
<gene>
    <name evidence="3" type="ORF">ACHAW5_008850</name>
</gene>
<evidence type="ECO:0000313" key="4">
    <source>
        <dbReference type="Proteomes" id="UP001530315"/>
    </source>
</evidence>
<keyword evidence="2" id="KW-0812">Transmembrane</keyword>
<feature type="region of interest" description="Disordered" evidence="1">
    <location>
        <begin position="1"/>
        <end position="25"/>
    </location>
</feature>
<feature type="compositionally biased region" description="Pro residues" evidence="1">
    <location>
        <begin position="12"/>
        <end position="21"/>
    </location>
</feature>
<keyword evidence="2" id="KW-0472">Membrane</keyword>
<comment type="caution">
    <text evidence="3">The sequence shown here is derived from an EMBL/GenBank/DDBJ whole genome shotgun (WGS) entry which is preliminary data.</text>
</comment>
<keyword evidence="2" id="KW-1133">Transmembrane helix</keyword>
<feature type="transmembrane region" description="Helical" evidence="2">
    <location>
        <begin position="32"/>
        <end position="51"/>
    </location>
</feature>
<evidence type="ECO:0000256" key="1">
    <source>
        <dbReference type="SAM" id="MobiDB-lite"/>
    </source>
</evidence>
<feature type="compositionally biased region" description="Low complexity" evidence="1">
    <location>
        <begin position="1"/>
        <end position="11"/>
    </location>
</feature>
<keyword evidence="4" id="KW-1185">Reference proteome</keyword>